<evidence type="ECO:0000256" key="1">
    <source>
        <dbReference type="SAM" id="MobiDB-lite"/>
    </source>
</evidence>
<keyword evidence="3" id="KW-1185">Reference proteome</keyword>
<comment type="caution">
    <text evidence="2">The sequence shown here is derived from an EMBL/GenBank/DDBJ whole genome shotgun (WGS) entry which is preliminary data.</text>
</comment>
<gene>
    <name evidence="2" type="ORF">EVAR_22893_1</name>
</gene>
<feature type="compositionally biased region" description="Basic and acidic residues" evidence="1">
    <location>
        <begin position="109"/>
        <end position="118"/>
    </location>
</feature>
<dbReference type="EMBL" id="BGZK01000227">
    <property type="protein sequence ID" value="GBP29993.1"/>
    <property type="molecule type" value="Genomic_DNA"/>
</dbReference>
<organism evidence="2 3">
    <name type="scientific">Eumeta variegata</name>
    <name type="common">Bagworm moth</name>
    <name type="synonym">Eumeta japonica</name>
    <dbReference type="NCBI Taxonomy" id="151549"/>
    <lineage>
        <taxon>Eukaryota</taxon>
        <taxon>Metazoa</taxon>
        <taxon>Ecdysozoa</taxon>
        <taxon>Arthropoda</taxon>
        <taxon>Hexapoda</taxon>
        <taxon>Insecta</taxon>
        <taxon>Pterygota</taxon>
        <taxon>Neoptera</taxon>
        <taxon>Endopterygota</taxon>
        <taxon>Lepidoptera</taxon>
        <taxon>Glossata</taxon>
        <taxon>Ditrysia</taxon>
        <taxon>Tineoidea</taxon>
        <taxon>Psychidae</taxon>
        <taxon>Oiketicinae</taxon>
        <taxon>Eumeta</taxon>
    </lineage>
</organism>
<feature type="region of interest" description="Disordered" evidence="1">
    <location>
        <begin position="109"/>
        <end position="135"/>
    </location>
</feature>
<protein>
    <submittedName>
        <fullName evidence="2">Uncharacterized protein</fullName>
    </submittedName>
</protein>
<proteinExistence type="predicted"/>
<sequence>MRFVNSAGAKTTEVDTITMQIRKCAFSVSGSVTIAYGAITRTTRLACDFAAVEFLAGVNAARVPAAGVDCAGVLTGMWVTRRDPAAALPNPGTPAPAALPCSSLAADASRERELEVRQRAARRRGPAGDLRDGER</sequence>
<name>A0A4C1UU19_EUMVA</name>
<evidence type="ECO:0000313" key="2">
    <source>
        <dbReference type="EMBL" id="GBP29993.1"/>
    </source>
</evidence>
<dbReference type="AlphaFoldDB" id="A0A4C1UU19"/>
<reference evidence="2 3" key="1">
    <citation type="journal article" date="2019" name="Commun. Biol.">
        <title>The bagworm genome reveals a unique fibroin gene that provides high tensile strength.</title>
        <authorList>
            <person name="Kono N."/>
            <person name="Nakamura H."/>
            <person name="Ohtoshi R."/>
            <person name="Tomita M."/>
            <person name="Numata K."/>
            <person name="Arakawa K."/>
        </authorList>
    </citation>
    <scope>NUCLEOTIDE SEQUENCE [LARGE SCALE GENOMIC DNA]</scope>
</reference>
<accession>A0A4C1UU19</accession>
<dbReference type="Proteomes" id="UP000299102">
    <property type="component" value="Unassembled WGS sequence"/>
</dbReference>
<evidence type="ECO:0000313" key="3">
    <source>
        <dbReference type="Proteomes" id="UP000299102"/>
    </source>
</evidence>